<dbReference type="Proteomes" id="UP001143910">
    <property type="component" value="Unassembled WGS sequence"/>
</dbReference>
<evidence type="ECO:0000313" key="1">
    <source>
        <dbReference type="EMBL" id="KAJ2975581.1"/>
    </source>
</evidence>
<reference evidence="1" key="1">
    <citation type="submission" date="2022-08" db="EMBL/GenBank/DDBJ databases">
        <title>Genome Sequence of Lecanicillium fungicola.</title>
        <authorList>
            <person name="Buettner E."/>
        </authorList>
    </citation>
    <scope>NUCLEOTIDE SEQUENCE</scope>
    <source>
        <strain evidence="1">Babe33</strain>
    </source>
</reference>
<accession>A0ACC1NAS1</accession>
<sequence length="317" mass="34866">MRFALVSILLSLGGSVSARCGTVSNSNIEALHAVYQAYEALPIIQSTRRRETKYSINTYLYVITQDSTIAGGHVERETINEQMKVLNSKFKSAGFSFVTKNISYITAPKWREIKPGSDTEYNMKRSLRQGTYSDLNIYIDTIAPTPEGAILGYATLPDKASKRAFAVDGVVLDPSTLPGVSDPPYNLGITLVHEVGHWLSLLHTFEGKNADTDEFAGCRDKGDFIKDTPAEASAAFGCDRGRNTCSGSLEHDNPSSIPGDDPIHNFMDYSDDSCLNAFTENQKQRMTSSFVNTRLKYIEGTEGEEIDTEGAHVPHDN</sequence>
<gene>
    <name evidence="1" type="ORF">NQ176_g5441</name>
</gene>
<evidence type="ECO:0000313" key="2">
    <source>
        <dbReference type="Proteomes" id="UP001143910"/>
    </source>
</evidence>
<keyword evidence="2" id="KW-1185">Reference proteome</keyword>
<proteinExistence type="predicted"/>
<organism evidence="1 2">
    <name type="scientific">Zarea fungicola</name>
    <dbReference type="NCBI Taxonomy" id="93591"/>
    <lineage>
        <taxon>Eukaryota</taxon>
        <taxon>Fungi</taxon>
        <taxon>Dikarya</taxon>
        <taxon>Ascomycota</taxon>
        <taxon>Pezizomycotina</taxon>
        <taxon>Sordariomycetes</taxon>
        <taxon>Hypocreomycetidae</taxon>
        <taxon>Hypocreales</taxon>
        <taxon>Cordycipitaceae</taxon>
        <taxon>Zarea</taxon>
    </lineage>
</organism>
<comment type="caution">
    <text evidence="1">The sequence shown here is derived from an EMBL/GenBank/DDBJ whole genome shotgun (WGS) entry which is preliminary data.</text>
</comment>
<dbReference type="EMBL" id="JANJQO010000690">
    <property type="protein sequence ID" value="KAJ2975581.1"/>
    <property type="molecule type" value="Genomic_DNA"/>
</dbReference>
<name>A0ACC1NAS1_9HYPO</name>
<protein>
    <submittedName>
        <fullName evidence="1">Uncharacterized protein</fullName>
    </submittedName>
</protein>